<sequence length="186" mass="21025">MSAEQAYTGTGTGTGTHTHSPLLSDLLSILKLDTFRNRISAILTIGIKLQMIMCVLPSRIYKTNHTFMSQTNNFNIVLLAHPISFWSVLRLAEQIIRGFYTAGQCFKVNLAKNNEMMKEVVQCILMQLMTVMNILKGLKKLAQLGIYTNLLYFLFFFSYSKSGQKFRVFMVARGDIHCVKRLGALG</sequence>
<accession>A0A162NB00</accession>
<dbReference type="RefSeq" id="XP_018285524.1">
    <property type="nucleotide sequence ID" value="XM_018442082.1"/>
</dbReference>
<feature type="transmembrane region" description="Helical" evidence="1">
    <location>
        <begin position="141"/>
        <end position="160"/>
    </location>
</feature>
<organism evidence="2 3">
    <name type="scientific">Phycomyces blakesleeanus (strain ATCC 8743b / DSM 1359 / FGSC 10004 / NBRC 33097 / NRRL 1555)</name>
    <dbReference type="NCBI Taxonomy" id="763407"/>
    <lineage>
        <taxon>Eukaryota</taxon>
        <taxon>Fungi</taxon>
        <taxon>Fungi incertae sedis</taxon>
        <taxon>Mucoromycota</taxon>
        <taxon>Mucoromycotina</taxon>
        <taxon>Mucoromycetes</taxon>
        <taxon>Mucorales</taxon>
        <taxon>Phycomycetaceae</taxon>
        <taxon>Phycomyces</taxon>
    </lineage>
</organism>
<evidence type="ECO:0000256" key="1">
    <source>
        <dbReference type="SAM" id="Phobius"/>
    </source>
</evidence>
<reference evidence="3" key="1">
    <citation type="submission" date="2015-06" db="EMBL/GenBank/DDBJ databases">
        <title>Expansion of signal transduction pathways in fungi by whole-genome duplication.</title>
        <authorList>
            <consortium name="DOE Joint Genome Institute"/>
            <person name="Corrochano L.M."/>
            <person name="Kuo A."/>
            <person name="Marcet-Houben M."/>
            <person name="Polaino S."/>
            <person name="Salamov A."/>
            <person name="Villalobos J.M."/>
            <person name="Alvarez M.I."/>
            <person name="Avalos J."/>
            <person name="Benito E.P."/>
            <person name="Benoit I."/>
            <person name="Burger G."/>
            <person name="Camino L.P."/>
            <person name="Canovas D."/>
            <person name="Cerda-Olmedo E."/>
            <person name="Cheng J.-F."/>
            <person name="Dominguez A."/>
            <person name="Elias M."/>
            <person name="Eslava A.P."/>
            <person name="Glaser F."/>
            <person name="Grimwood J."/>
            <person name="Gutierrez G."/>
            <person name="Heitman J."/>
            <person name="Henrissat B."/>
            <person name="Iturriaga E.A."/>
            <person name="Lang B.F."/>
            <person name="Lavin J.L."/>
            <person name="Lee S."/>
            <person name="Li W."/>
            <person name="Lindquist E."/>
            <person name="Lopez-Garcia S."/>
            <person name="Luque E.M."/>
            <person name="Marcos A.T."/>
            <person name="Martin J."/>
            <person name="McCluskey K."/>
            <person name="Medina H.R."/>
            <person name="Miralles-Duran A."/>
            <person name="Miyazaki A."/>
            <person name="Munoz-Torres E."/>
            <person name="Oguiza J.A."/>
            <person name="Ohm R."/>
            <person name="Olmedo M."/>
            <person name="Orejas M."/>
            <person name="Ortiz-Castellanos L."/>
            <person name="Pisabarro A.G."/>
            <person name="Rodriguez-Romero J."/>
            <person name="Ruiz-Herrera J."/>
            <person name="Ruiz-Vazquez R."/>
            <person name="Sanz C."/>
            <person name="Schackwitz W."/>
            <person name="Schmutz J."/>
            <person name="Shahriari M."/>
            <person name="Shelest E."/>
            <person name="Silva-Franco F."/>
            <person name="Soanes D."/>
            <person name="Syed K."/>
            <person name="Tagua V.G."/>
            <person name="Talbot N.J."/>
            <person name="Thon M."/>
            <person name="De vries R.P."/>
            <person name="Wiebenga A."/>
            <person name="Yadav J.S."/>
            <person name="Braun E.L."/>
            <person name="Baker S."/>
            <person name="Garre V."/>
            <person name="Horwitz B."/>
            <person name="Torres-Martinez S."/>
            <person name="Idnurm A."/>
            <person name="Herrera-Estrella A."/>
            <person name="Gabaldon T."/>
            <person name="Grigoriev I.V."/>
        </authorList>
    </citation>
    <scope>NUCLEOTIDE SEQUENCE [LARGE SCALE GENOMIC DNA]</scope>
    <source>
        <strain evidence="3">NRRL 1555(-)</strain>
    </source>
</reference>
<dbReference type="GeneID" id="29002988"/>
<protein>
    <submittedName>
        <fullName evidence="2">Uncharacterized protein</fullName>
    </submittedName>
</protein>
<dbReference type="InParanoid" id="A0A162NB00"/>
<dbReference type="Proteomes" id="UP000077315">
    <property type="component" value="Unassembled WGS sequence"/>
</dbReference>
<gene>
    <name evidence="2" type="ORF">PHYBLDRAFT_69353</name>
</gene>
<name>A0A162NB00_PHYB8</name>
<keyword evidence="1" id="KW-0812">Transmembrane</keyword>
<dbReference type="VEuPathDB" id="FungiDB:PHYBLDRAFT_69353"/>
<keyword evidence="1" id="KW-1133">Transmembrane helix</keyword>
<feature type="transmembrane region" description="Helical" evidence="1">
    <location>
        <begin position="39"/>
        <end position="61"/>
    </location>
</feature>
<dbReference type="AlphaFoldDB" id="A0A162NB00"/>
<keyword evidence="1" id="KW-0472">Membrane</keyword>
<evidence type="ECO:0000313" key="3">
    <source>
        <dbReference type="Proteomes" id="UP000077315"/>
    </source>
</evidence>
<proteinExistence type="predicted"/>
<keyword evidence="3" id="KW-1185">Reference proteome</keyword>
<dbReference type="EMBL" id="KV440999">
    <property type="protein sequence ID" value="OAD67484.1"/>
    <property type="molecule type" value="Genomic_DNA"/>
</dbReference>
<evidence type="ECO:0000313" key="2">
    <source>
        <dbReference type="EMBL" id="OAD67484.1"/>
    </source>
</evidence>